<dbReference type="SUPFAM" id="SSF55681">
    <property type="entry name" value="Class II aaRS and biotin synthetases"/>
    <property type="match status" value="1"/>
</dbReference>
<keyword evidence="2" id="KW-0436">Ligase</keyword>
<dbReference type="Gene3D" id="3.90.1150.10">
    <property type="entry name" value="Aspartate Aminotransferase, domain 1"/>
    <property type="match status" value="1"/>
</dbReference>
<dbReference type="PROSITE" id="PS50862">
    <property type="entry name" value="AA_TRNA_LIGASE_II"/>
    <property type="match status" value="1"/>
</dbReference>
<comment type="caution">
    <text evidence="9">The sequence shown here is derived from an EMBL/GenBank/DDBJ whole genome shotgun (WGS) entry which is preliminary data.</text>
</comment>
<dbReference type="Pfam" id="PF00155">
    <property type="entry name" value="Aminotran_1_2"/>
    <property type="match status" value="1"/>
</dbReference>
<keyword evidence="4" id="KW-0067">ATP-binding</keyword>
<protein>
    <recommendedName>
        <fullName evidence="8">Aminoacyl-transfer RNA synthetases class-II family profile domain-containing protein</fullName>
    </recommendedName>
</protein>
<dbReference type="Gene3D" id="2.40.50.140">
    <property type="entry name" value="Nucleic acid-binding proteins"/>
    <property type="match status" value="1"/>
</dbReference>
<gene>
    <name evidence="9" type="ORF">B0A52_04431</name>
</gene>
<dbReference type="GO" id="GO:0005524">
    <property type="term" value="F:ATP binding"/>
    <property type="evidence" value="ECO:0007669"/>
    <property type="project" value="UniProtKB-KW"/>
</dbReference>
<dbReference type="InterPro" id="IPR015421">
    <property type="entry name" value="PyrdxlP-dep_Trfase_major"/>
</dbReference>
<evidence type="ECO:0000256" key="3">
    <source>
        <dbReference type="ARBA" id="ARBA00022741"/>
    </source>
</evidence>
<dbReference type="InterPro" id="IPR015422">
    <property type="entry name" value="PyrdxlP-dep_Trfase_small"/>
</dbReference>
<dbReference type="PRINTS" id="PR01042">
    <property type="entry name" value="TRNASYNTHASP"/>
</dbReference>
<dbReference type="InterPro" id="IPR002312">
    <property type="entry name" value="Asp/Asn-tRNA-synth_IIb"/>
</dbReference>
<evidence type="ECO:0000259" key="8">
    <source>
        <dbReference type="PROSITE" id="PS50862"/>
    </source>
</evidence>
<keyword evidence="6" id="KW-0030">Aminoacyl-tRNA synthetase</keyword>
<dbReference type="AlphaFoldDB" id="A0A438N8W7"/>
<dbReference type="Pfam" id="PF00152">
    <property type="entry name" value="tRNA-synt_2"/>
    <property type="match status" value="1"/>
</dbReference>
<dbReference type="VEuPathDB" id="FungiDB:PV10_02152"/>
<dbReference type="SUPFAM" id="SSF53383">
    <property type="entry name" value="PLP-dependent transferases"/>
    <property type="match status" value="1"/>
</dbReference>
<feature type="compositionally biased region" description="Basic and acidic residues" evidence="7">
    <location>
        <begin position="608"/>
        <end position="619"/>
    </location>
</feature>
<dbReference type="SUPFAM" id="SSF50249">
    <property type="entry name" value="Nucleic acid-binding proteins"/>
    <property type="match status" value="1"/>
</dbReference>
<dbReference type="Gene3D" id="3.30.930.10">
    <property type="entry name" value="Bira Bifunctional Protein, Domain 2"/>
    <property type="match status" value="1"/>
</dbReference>
<sequence length="1169" mass="127956">MTTNTSPVDLRQWIEQRQKSAKHDLATSPVSPLSVSGLLEISEDKNKSREALSLDNVTLEDRLRTGDGLRTNLAALYSARAAGVTADDIILTAGPSAAAFTLLSSILVAGDHVICQSPANNSFVQISRSLGVEVTYWKSTLANKWRLQANDVQIEIKDNTKAIILQSPCDPTGAIVPKPVLEELMDLAAEKGILIIADETFRPLFHSILPSHEDFSPSTINFGYKKVAVVGSITKAYSLPGINVGWIASRDQSIITACNQKKSFITPSISKLDETVATEAANLDLLEAFISEHSWACSWVKPLAGTTALLKFHKMGKPVDSEAFSNALLSQTGLLVVPAATYHGEAVDLRGYVSVAFGGSTEQFEAALAAWKQFMEESYDTVPTAASRALQLRQSYLCISRYIRSRKYLGHSTYPVTGAISTRCSSTSVKDTLQDSKSKLVENAAGSTLVKPQNISKHHARVLTSHVPELDTSQYKSLVNFERTSIHESTSLTTWDDLAALAPDDIDVQTRSHEITICGYVTSQRQGKGFTFLQLVDPSLKYSVQVIVKDDKKPVELSSSGQPLASSSPVDPQEQVTEEMYSQLRDIRPHTPVQIQGILVPRKPPRAKKADSKNARHTVDQNGVGEPVHTVTTHDPFVGDVNLVARLEIQAETLNPLNTFPPDVIAQVDTAFPPEGRHLQFRTDPALRRRIQLRTRVATGVRQHLVSSGFEEIETPILFKSTPEGAREFIVPTRKKGLAYALPQSPQQYKQLLMASGISRYFQFARCFRDEDLRADRQPEFTQLDLEMSFADSQAVMDTISTLLVKSILPTACPDLHVDKTFATYQYQDVMESYGSDKPDIRLGSKIKRIDGWFPPNVVGMMTSLKDPAVEMIKIDMQGTSPAESGEFIRSFMDLPTSAIYANSSEGMPGIAVYDVRKPMSGLASFEHDAALKIEEVFQPEPGDILIAQTRANSRLTGGSTTLGGLRRDVYAAAIERGILSPPEGISVIWVVDFPLFSPIEDSAPGQGGSAGICSTHHPFTAPKPGQDLSKLITSPIDIIGDHYDLVINGVEVGGGSRRIHTSDMQELVFKDVLKMKPERIEDFRHLLGALSSGCPPHAGFALGFDRLMAVLTGRNSVRDVIAFPKTADGEDKFVGSPTWLNEDQLKTYHLKITDTISMTSEPAVSLKA</sequence>
<dbReference type="VEuPathDB" id="FungiDB:PV10_01938"/>
<proteinExistence type="inferred from homology"/>
<dbReference type="InterPro" id="IPR006195">
    <property type="entry name" value="aa-tRNA-synth_II"/>
</dbReference>
<dbReference type="InterPro" id="IPR004115">
    <property type="entry name" value="GAD-like_sf"/>
</dbReference>
<feature type="region of interest" description="Disordered" evidence="7">
    <location>
        <begin position="603"/>
        <end position="629"/>
    </location>
</feature>
<dbReference type="InterPro" id="IPR004524">
    <property type="entry name" value="Asp-tRNA-ligase_1"/>
</dbReference>
<dbReference type="PANTHER" id="PTHR22594">
    <property type="entry name" value="ASPARTYL/LYSYL-TRNA SYNTHETASE"/>
    <property type="match status" value="1"/>
</dbReference>
<dbReference type="InterPro" id="IPR012340">
    <property type="entry name" value="NA-bd_OB-fold"/>
</dbReference>
<dbReference type="Proteomes" id="UP000288859">
    <property type="component" value="Unassembled WGS sequence"/>
</dbReference>
<feature type="domain" description="Aminoacyl-transfer RNA synthetases class-II family profile" evidence="8">
    <location>
        <begin position="693"/>
        <end position="1138"/>
    </location>
</feature>
<dbReference type="InterPro" id="IPR015424">
    <property type="entry name" value="PyrdxlP-dep_Trfase"/>
</dbReference>
<evidence type="ECO:0000313" key="9">
    <source>
        <dbReference type="EMBL" id="RVX72227.1"/>
    </source>
</evidence>
<dbReference type="OrthoDB" id="439710at2759"/>
<feature type="region of interest" description="Disordered" evidence="7">
    <location>
        <begin position="555"/>
        <end position="580"/>
    </location>
</feature>
<dbReference type="EMBL" id="NAJM01000013">
    <property type="protein sequence ID" value="RVX72227.1"/>
    <property type="molecule type" value="Genomic_DNA"/>
</dbReference>
<keyword evidence="3" id="KW-0547">Nucleotide-binding</keyword>
<organism evidence="9 10">
    <name type="scientific">Exophiala mesophila</name>
    <name type="common">Black yeast-like fungus</name>
    <dbReference type="NCBI Taxonomy" id="212818"/>
    <lineage>
        <taxon>Eukaryota</taxon>
        <taxon>Fungi</taxon>
        <taxon>Dikarya</taxon>
        <taxon>Ascomycota</taxon>
        <taxon>Pezizomycotina</taxon>
        <taxon>Eurotiomycetes</taxon>
        <taxon>Chaetothyriomycetidae</taxon>
        <taxon>Chaetothyriales</taxon>
        <taxon>Herpotrichiellaceae</taxon>
        <taxon>Exophiala</taxon>
    </lineage>
</organism>
<dbReference type="Gene3D" id="3.40.640.10">
    <property type="entry name" value="Type I PLP-dependent aspartate aminotransferase-like (Major domain)"/>
    <property type="match status" value="1"/>
</dbReference>
<dbReference type="Gene3D" id="3.30.1360.30">
    <property type="entry name" value="GAD-like domain"/>
    <property type="match status" value="1"/>
</dbReference>
<evidence type="ECO:0000256" key="2">
    <source>
        <dbReference type="ARBA" id="ARBA00022598"/>
    </source>
</evidence>
<dbReference type="GO" id="GO:0004815">
    <property type="term" value="F:aspartate-tRNA ligase activity"/>
    <property type="evidence" value="ECO:0007669"/>
    <property type="project" value="TreeGrafter"/>
</dbReference>
<evidence type="ECO:0000256" key="6">
    <source>
        <dbReference type="ARBA" id="ARBA00023146"/>
    </source>
</evidence>
<accession>A0A438N8W7</accession>
<dbReference type="NCBIfam" id="TIGR00459">
    <property type="entry name" value="aspS_bact"/>
    <property type="match status" value="1"/>
</dbReference>
<dbReference type="InterPro" id="IPR045864">
    <property type="entry name" value="aa-tRNA-synth_II/BPL/LPL"/>
</dbReference>
<dbReference type="InterPro" id="IPR004364">
    <property type="entry name" value="Aa-tRNA-synt_II"/>
</dbReference>
<evidence type="ECO:0000256" key="4">
    <source>
        <dbReference type="ARBA" id="ARBA00022840"/>
    </source>
</evidence>
<dbReference type="CDD" id="cd04100">
    <property type="entry name" value="Asp_Lys_Asn_RS_N"/>
    <property type="match status" value="1"/>
</dbReference>
<reference evidence="9 10" key="1">
    <citation type="submission" date="2017-03" db="EMBL/GenBank/DDBJ databases">
        <title>Genomes of endolithic fungi from Antarctica.</title>
        <authorList>
            <person name="Coleine C."/>
            <person name="Masonjones S."/>
            <person name="Stajich J.E."/>
        </authorList>
    </citation>
    <scope>NUCLEOTIDE SEQUENCE [LARGE SCALE GENOMIC DNA]</scope>
    <source>
        <strain evidence="9 10">CCFEE 6314</strain>
    </source>
</reference>
<evidence type="ECO:0000256" key="7">
    <source>
        <dbReference type="SAM" id="MobiDB-lite"/>
    </source>
</evidence>
<feature type="compositionally biased region" description="Low complexity" evidence="7">
    <location>
        <begin position="557"/>
        <end position="569"/>
    </location>
</feature>
<dbReference type="PANTHER" id="PTHR22594:SF5">
    <property type="entry name" value="ASPARTATE--TRNA LIGASE, MITOCHONDRIAL"/>
    <property type="match status" value="1"/>
</dbReference>
<evidence type="ECO:0000313" key="10">
    <source>
        <dbReference type="Proteomes" id="UP000288859"/>
    </source>
</evidence>
<name>A0A438N8W7_EXOME</name>
<keyword evidence="5" id="KW-0648">Protein biosynthesis</keyword>
<evidence type="ECO:0000256" key="1">
    <source>
        <dbReference type="ARBA" id="ARBA00006303"/>
    </source>
</evidence>
<comment type="similarity">
    <text evidence="1">Belongs to the class-II aminoacyl-tRNA synthetase family. Type 1 subfamily.</text>
</comment>
<dbReference type="GO" id="GO:0030170">
    <property type="term" value="F:pyridoxal phosphate binding"/>
    <property type="evidence" value="ECO:0007669"/>
    <property type="project" value="InterPro"/>
</dbReference>
<dbReference type="CDD" id="cd00609">
    <property type="entry name" value="AAT_like"/>
    <property type="match status" value="1"/>
</dbReference>
<dbReference type="GO" id="GO:0006422">
    <property type="term" value="P:aspartyl-tRNA aminoacylation"/>
    <property type="evidence" value="ECO:0007669"/>
    <property type="project" value="TreeGrafter"/>
</dbReference>
<evidence type="ECO:0000256" key="5">
    <source>
        <dbReference type="ARBA" id="ARBA00022917"/>
    </source>
</evidence>
<dbReference type="HAMAP" id="MF_00044">
    <property type="entry name" value="Asp_tRNA_synth_type1"/>
    <property type="match status" value="1"/>
</dbReference>
<dbReference type="InterPro" id="IPR004839">
    <property type="entry name" value="Aminotransferase_I/II_large"/>
</dbReference>
<dbReference type="GO" id="GO:0005739">
    <property type="term" value="C:mitochondrion"/>
    <property type="evidence" value="ECO:0007669"/>
    <property type="project" value="TreeGrafter"/>
</dbReference>